<gene>
    <name evidence="2" type="ORF">Tco_0750337</name>
</gene>
<keyword evidence="1" id="KW-0472">Membrane</keyword>
<keyword evidence="1" id="KW-1133">Transmembrane helix</keyword>
<keyword evidence="1" id="KW-0812">Transmembrane</keyword>
<protein>
    <submittedName>
        <fullName evidence="2">Uncharacterized protein</fullName>
    </submittedName>
</protein>
<dbReference type="EMBL" id="BQNB010010927">
    <property type="protein sequence ID" value="GJS83796.1"/>
    <property type="molecule type" value="Genomic_DNA"/>
</dbReference>
<dbReference type="Proteomes" id="UP001151760">
    <property type="component" value="Unassembled WGS sequence"/>
</dbReference>
<proteinExistence type="predicted"/>
<comment type="caution">
    <text evidence="2">The sequence shown here is derived from an EMBL/GenBank/DDBJ whole genome shotgun (WGS) entry which is preliminary data.</text>
</comment>
<feature type="transmembrane region" description="Helical" evidence="1">
    <location>
        <begin position="67"/>
        <end position="87"/>
    </location>
</feature>
<organism evidence="2 3">
    <name type="scientific">Tanacetum coccineum</name>
    <dbReference type="NCBI Taxonomy" id="301880"/>
    <lineage>
        <taxon>Eukaryota</taxon>
        <taxon>Viridiplantae</taxon>
        <taxon>Streptophyta</taxon>
        <taxon>Embryophyta</taxon>
        <taxon>Tracheophyta</taxon>
        <taxon>Spermatophyta</taxon>
        <taxon>Magnoliopsida</taxon>
        <taxon>eudicotyledons</taxon>
        <taxon>Gunneridae</taxon>
        <taxon>Pentapetalae</taxon>
        <taxon>asterids</taxon>
        <taxon>campanulids</taxon>
        <taxon>Asterales</taxon>
        <taxon>Asteraceae</taxon>
        <taxon>Asteroideae</taxon>
        <taxon>Anthemideae</taxon>
        <taxon>Anthemidinae</taxon>
        <taxon>Tanacetum</taxon>
    </lineage>
</organism>
<name>A0ABQ4Z218_9ASTR</name>
<evidence type="ECO:0000313" key="2">
    <source>
        <dbReference type="EMBL" id="GJS83796.1"/>
    </source>
</evidence>
<reference evidence="2" key="2">
    <citation type="submission" date="2022-01" db="EMBL/GenBank/DDBJ databases">
        <authorList>
            <person name="Yamashiro T."/>
            <person name="Shiraishi A."/>
            <person name="Satake H."/>
            <person name="Nakayama K."/>
        </authorList>
    </citation>
    <scope>NUCLEOTIDE SEQUENCE</scope>
</reference>
<sequence length="94" mass="10276">MRSIPCTIKCKPLVLPWGRTPRLNSGVRVSQIVGFPSISLGPVDGPKWAPCLARVRGHASTELGLVLARYILVTLVVWLGLEPIVIIRSRPRGL</sequence>
<reference evidence="2" key="1">
    <citation type="journal article" date="2022" name="Int. J. Mol. Sci.">
        <title>Draft Genome of Tanacetum Coccineum: Genomic Comparison of Closely Related Tanacetum-Family Plants.</title>
        <authorList>
            <person name="Yamashiro T."/>
            <person name="Shiraishi A."/>
            <person name="Nakayama K."/>
            <person name="Satake H."/>
        </authorList>
    </citation>
    <scope>NUCLEOTIDE SEQUENCE</scope>
</reference>
<evidence type="ECO:0000256" key="1">
    <source>
        <dbReference type="SAM" id="Phobius"/>
    </source>
</evidence>
<accession>A0ABQ4Z218</accession>
<evidence type="ECO:0000313" key="3">
    <source>
        <dbReference type="Proteomes" id="UP001151760"/>
    </source>
</evidence>
<keyword evidence="3" id="KW-1185">Reference proteome</keyword>
<feature type="non-terminal residue" evidence="2">
    <location>
        <position position="94"/>
    </location>
</feature>